<dbReference type="Gene3D" id="2.60.120.10">
    <property type="entry name" value="Jelly Rolls"/>
    <property type="match status" value="1"/>
</dbReference>
<dbReference type="RefSeq" id="WP_062545174.1">
    <property type="nucleotide sequence ID" value="NZ_CP012643.1"/>
</dbReference>
<name>A0A0P0CLP4_9BACT</name>
<dbReference type="InterPro" id="IPR014710">
    <property type="entry name" value="RmlC-like_jellyroll"/>
</dbReference>
<dbReference type="PATRIC" id="fig|512763.3.peg.4049"/>
<keyword evidence="2" id="KW-1185">Reference proteome</keyword>
<evidence type="ECO:0008006" key="3">
    <source>
        <dbReference type="Google" id="ProtNLM"/>
    </source>
</evidence>
<evidence type="ECO:0000313" key="1">
    <source>
        <dbReference type="EMBL" id="ALJ00586.1"/>
    </source>
</evidence>
<dbReference type="SUPFAM" id="SSF51182">
    <property type="entry name" value="RmlC-like cupins"/>
    <property type="match status" value="1"/>
</dbReference>
<dbReference type="STRING" id="512763.DC20_18425"/>
<gene>
    <name evidence="1" type="ORF">DC20_18425</name>
</gene>
<proteinExistence type="predicted"/>
<dbReference type="Proteomes" id="UP000061382">
    <property type="component" value="Chromosome"/>
</dbReference>
<dbReference type="OrthoDB" id="4205621at2"/>
<dbReference type="KEGG" id="rti:DC20_18425"/>
<reference evidence="1 2" key="1">
    <citation type="submission" date="2015-08" db="EMBL/GenBank/DDBJ databases">
        <title>Complete genome sequence of Rufibacter tibetensis strain 1351t, a radiation-resistant bacterium from tibet plateau.</title>
        <authorList>
            <person name="Dai J."/>
        </authorList>
    </citation>
    <scope>NUCLEOTIDE SEQUENCE [LARGE SCALE GENOMIC DNA]</scope>
    <source>
        <strain evidence="1 2">1351</strain>
    </source>
</reference>
<dbReference type="EMBL" id="CP012643">
    <property type="protein sequence ID" value="ALJ00586.1"/>
    <property type="molecule type" value="Genomic_DNA"/>
</dbReference>
<evidence type="ECO:0000313" key="2">
    <source>
        <dbReference type="Proteomes" id="UP000061382"/>
    </source>
</evidence>
<organism evidence="1 2">
    <name type="scientific">Rufibacter tibetensis</name>
    <dbReference type="NCBI Taxonomy" id="512763"/>
    <lineage>
        <taxon>Bacteria</taxon>
        <taxon>Pseudomonadati</taxon>
        <taxon>Bacteroidota</taxon>
        <taxon>Cytophagia</taxon>
        <taxon>Cytophagales</taxon>
        <taxon>Hymenobacteraceae</taxon>
        <taxon>Rufibacter</taxon>
    </lineage>
</organism>
<accession>A0A0P0CLP4</accession>
<dbReference type="AlphaFoldDB" id="A0A0P0CLP4"/>
<sequence length="120" mass="13739">MITAYKLYADEEGHSHFQKGTITQKMMTGVEELHFKETPADFDYDWHTAPTTQYVLTLTGTLEFTTSLGKTFILKPGDVLIAMDTVGNGHKWRMVGDQPWKRAYVVFTKDTQVNFEPDTE</sequence>
<dbReference type="InterPro" id="IPR011051">
    <property type="entry name" value="RmlC_Cupin_sf"/>
</dbReference>
<protein>
    <recommendedName>
        <fullName evidence="3">AraC-type arabinose-binding/dimerisation domain-containing protein</fullName>
    </recommendedName>
</protein>